<dbReference type="GO" id="GO:0043005">
    <property type="term" value="C:neuron projection"/>
    <property type="evidence" value="ECO:0007669"/>
    <property type="project" value="TreeGrafter"/>
</dbReference>
<evidence type="ECO:0000256" key="1">
    <source>
        <dbReference type="ARBA" id="ARBA00022729"/>
    </source>
</evidence>
<organism evidence="7">
    <name type="scientific">Timema shepardi</name>
    <name type="common">Walking stick</name>
    <dbReference type="NCBI Taxonomy" id="629360"/>
    <lineage>
        <taxon>Eukaryota</taxon>
        <taxon>Metazoa</taxon>
        <taxon>Ecdysozoa</taxon>
        <taxon>Arthropoda</taxon>
        <taxon>Hexapoda</taxon>
        <taxon>Insecta</taxon>
        <taxon>Pterygota</taxon>
        <taxon>Neoptera</taxon>
        <taxon>Polyneoptera</taxon>
        <taxon>Phasmatodea</taxon>
        <taxon>Timematodea</taxon>
        <taxon>Timematoidea</taxon>
        <taxon>Timematidae</taxon>
        <taxon>Timema</taxon>
    </lineage>
</organism>
<evidence type="ECO:0000259" key="6">
    <source>
        <dbReference type="PROSITE" id="PS50835"/>
    </source>
</evidence>
<dbReference type="InterPro" id="IPR036179">
    <property type="entry name" value="Ig-like_dom_sf"/>
</dbReference>
<evidence type="ECO:0000256" key="5">
    <source>
        <dbReference type="SAM" id="MobiDB-lite"/>
    </source>
</evidence>
<feature type="region of interest" description="Disordered" evidence="5">
    <location>
        <begin position="17"/>
        <end position="58"/>
    </location>
</feature>
<dbReference type="SMART" id="SM00408">
    <property type="entry name" value="IGc2"/>
    <property type="match status" value="1"/>
</dbReference>
<dbReference type="InterPro" id="IPR051170">
    <property type="entry name" value="Neural/epithelial_adhesion"/>
</dbReference>
<dbReference type="InterPro" id="IPR013783">
    <property type="entry name" value="Ig-like_fold"/>
</dbReference>
<dbReference type="SUPFAM" id="SSF48726">
    <property type="entry name" value="Immunoglobulin"/>
    <property type="match status" value="1"/>
</dbReference>
<dbReference type="PANTHER" id="PTHR12231">
    <property type="entry name" value="CTX-RELATED TYPE I TRANSMEMBRANE PROTEIN"/>
    <property type="match status" value="1"/>
</dbReference>
<dbReference type="Pfam" id="PF13927">
    <property type="entry name" value="Ig_3"/>
    <property type="match status" value="1"/>
</dbReference>
<dbReference type="Gene3D" id="2.60.40.10">
    <property type="entry name" value="Immunoglobulins"/>
    <property type="match status" value="1"/>
</dbReference>
<dbReference type="PROSITE" id="PS50835">
    <property type="entry name" value="IG_LIKE"/>
    <property type="match status" value="1"/>
</dbReference>
<evidence type="ECO:0000313" key="7">
    <source>
        <dbReference type="EMBL" id="CAD7259393.1"/>
    </source>
</evidence>
<gene>
    <name evidence="7" type="ORF">TSIB3V08_LOCUS3599</name>
</gene>
<evidence type="ECO:0000256" key="4">
    <source>
        <dbReference type="ARBA" id="ARBA00023319"/>
    </source>
</evidence>
<keyword evidence="4" id="KW-0393">Immunoglobulin domain</keyword>
<protein>
    <recommendedName>
        <fullName evidence="6">Ig-like domain-containing protein</fullName>
    </recommendedName>
</protein>
<evidence type="ECO:0000256" key="2">
    <source>
        <dbReference type="ARBA" id="ARBA00022737"/>
    </source>
</evidence>
<dbReference type="FunFam" id="2.60.40.10:FF:000376">
    <property type="entry name" value="CLUMA_CG000981, isoform A"/>
    <property type="match status" value="1"/>
</dbReference>
<feature type="domain" description="Ig-like" evidence="6">
    <location>
        <begin position="87"/>
        <end position="181"/>
    </location>
</feature>
<accession>A0A7R9FXS6</accession>
<dbReference type="PANTHER" id="PTHR12231:SF157">
    <property type="entry name" value="DPR-INTERACTING PROTEIN EPSILON-RELATED"/>
    <property type="match status" value="1"/>
</dbReference>
<dbReference type="SMART" id="SM00409">
    <property type="entry name" value="IG"/>
    <property type="match status" value="1"/>
</dbReference>
<proteinExistence type="predicted"/>
<dbReference type="InterPro" id="IPR007110">
    <property type="entry name" value="Ig-like_dom"/>
</dbReference>
<keyword evidence="3" id="KW-1015">Disulfide bond</keyword>
<keyword evidence="2" id="KW-0677">Repeat</keyword>
<dbReference type="InterPro" id="IPR003599">
    <property type="entry name" value="Ig_sub"/>
</dbReference>
<reference evidence="7" key="1">
    <citation type="submission" date="2020-11" db="EMBL/GenBank/DDBJ databases">
        <authorList>
            <person name="Tran Van P."/>
        </authorList>
    </citation>
    <scope>NUCLEOTIDE SEQUENCE</scope>
</reference>
<sequence length="298" mass="33690">MSIRKLEISHDCSKGNPISDAKRLSSNPSLPPFPCGSRNEVLKPTLHQNRKRRRGREDAPWRSIRYPRPIYEYIVLKRIYSLFAAVPPMLWIPHQLVGAPLGYGVTLECFTEAHPTSLNYWTREDGHMIHDTRKYTPENTVGVPPYKTHMRLTIVNIQEKDYGTYKCVAKNPRGETDGTIRLYMFADVGSPSQPKREREREYKAISTVSLSRPNSHPARNVRQPASCRLPLAPMPLIQRVDPKNSIDPNVGASVGSWQFVSVLSKESAPTFAQAVHALALCSVLLRHASSAYVNLHQE</sequence>
<keyword evidence="1" id="KW-0732">Signal</keyword>
<dbReference type="InterPro" id="IPR003598">
    <property type="entry name" value="Ig_sub2"/>
</dbReference>
<dbReference type="AlphaFoldDB" id="A0A7R9FXS6"/>
<dbReference type="EMBL" id="OC001205">
    <property type="protein sequence ID" value="CAD7259393.1"/>
    <property type="molecule type" value="Genomic_DNA"/>
</dbReference>
<name>A0A7R9FXS6_TIMSH</name>
<evidence type="ECO:0000256" key="3">
    <source>
        <dbReference type="ARBA" id="ARBA00023157"/>
    </source>
</evidence>